<evidence type="ECO:0000259" key="1">
    <source>
        <dbReference type="Pfam" id="PF13115"/>
    </source>
</evidence>
<dbReference type="PATRIC" id="fig|1637975.4.peg.4567"/>
<protein>
    <recommendedName>
        <fullName evidence="1">YtkA-like domain-containing protein</fullName>
    </recommendedName>
</protein>
<feature type="domain" description="YtkA-like" evidence="1">
    <location>
        <begin position="34"/>
        <end position="115"/>
    </location>
</feature>
<dbReference type="RefSeq" id="WP_056686174.1">
    <property type="nucleotide sequence ID" value="NZ_CP041305.1"/>
</dbReference>
<dbReference type="PROSITE" id="PS51257">
    <property type="entry name" value="PROKAR_LIPOPROTEIN"/>
    <property type="match status" value="1"/>
</dbReference>
<dbReference type="InterPro" id="IPR013783">
    <property type="entry name" value="Ig-like_fold"/>
</dbReference>
<evidence type="ECO:0000313" key="3">
    <source>
        <dbReference type="Proteomes" id="UP000050996"/>
    </source>
</evidence>
<feature type="domain" description="YtkA-like" evidence="1">
    <location>
        <begin position="154"/>
        <end position="231"/>
    </location>
</feature>
<dbReference type="Gene3D" id="2.60.40.10">
    <property type="entry name" value="Immunoglobulins"/>
    <property type="match status" value="1"/>
</dbReference>
<comment type="caution">
    <text evidence="2">The sequence shown here is derived from an EMBL/GenBank/DDBJ whole genome shotgun (WGS) entry which is preliminary data.</text>
</comment>
<dbReference type="Pfam" id="PF13115">
    <property type="entry name" value="YtkA"/>
    <property type="match status" value="2"/>
</dbReference>
<dbReference type="InterPro" id="IPR032693">
    <property type="entry name" value="YtkA-like_dom"/>
</dbReference>
<keyword evidence="3" id="KW-1185">Reference proteome</keyword>
<accession>A0A0Q3QSJ7</accession>
<sequence length="249" mass="27573">MKKTIFAIFMAFIFLAGCGQTSEDHTSGKKEEAPAPIDAVIELPEKGEPNAEVAIAVTVSQGKKPVEDASEVKFEIWKEGKKDASEKVEAKHSENGKYTITYTFLEDGLYHVQSHVTARDMHTMPTETIQIGKVEEGLHEHSEDAAEEGHHHHGEVEIQLEKPEVIKAKGQTPLAVLLEKDDSPLTDARVRLEITQQGSNPAWVDMEEATDGEYKSDYQFPSGGTYTITIHVQNDAGLHEHTEVEVTVE</sequence>
<dbReference type="AlphaFoldDB" id="A0A0Q3QSJ7"/>
<evidence type="ECO:0000313" key="2">
    <source>
        <dbReference type="EMBL" id="KQL21129.1"/>
    </source>
</evidence>
<dbReference type="Proteomes" id="UP000050996">
    <property type="component" value="Unassembled WGS sequence"/>
</dbReference>
<proteinExistence type="predicted"/>
<organism evidence="2 3">
    <name type="scientific">Cytobacillus solani</name>
    <dbReference type="NCBI Taxonomy" id="1637975"/>
    <lineage>
        <taxon>Bacteria</taxon>
        <taxon>Bacillati</taxon>
        <taxon>Bacillota</taxon>
        <taxon>Bacilli</taxon>
        <taxon>Bacillales</taxon>
        <taxon>Bacillaceae</taxon>
        <taxon>Cytobacillus</taxon>
    </lineage>
</organism>
<dbReference type="EMBL" id="LJIX01000006">
    <property type="protein sequence ID" value="KQL21129.1"/>
    <property type="molecule type" value="Genomic_DNA"/>
</dbReference>
<dbReference type="STRING" id="1637975.AN957_22855"/>
<reference evidence="2 3" key="1">
    <citation type="submission" date="2015-09" db="EMBL/GenBank/DDBJ databases">
        <title>Genome sequencing project for genomic taxonomy and phylogenomics of Bacillus-like bacteria.</title>
        <authorList>
            <person name="Liu B."/>
            <person name="Wang J."/>
            <person name="Zhu Y."/>
            <person name="Liu G."/>
            <person name="Chen Q."/>
            <person name="Chen Z."/>
            <person name="Lan J."/>
            <person name="Che J."/>
            <person name="Ge C."/>
            <person name="Shi H."/>
            <person name="Pan Z."/>
            <person name="Liu X."/>
        </authorList>
    </citation>
    <scope>NUCLEOTIDE SEQUENCE [LARGE SCALE GENOMIC DNA]</scope>
    <source>
        <strain evidence="2 3">FJAT-18043</strain>
    </source>
</reference>
<name>A0A0Q3QSJ7_9BACI</name>
<gene>
    <name evidence="2" type="ORF">AN957_22855</name>
</gene>